<dbReference type="PROSITE" id="PS51186">
    <property type="entry name" value="GNAT"/>
    <property type="match status" value="1"/>
</dbReference>
<dbReference type="GO" id="GO:0016747">
    <property type="term" value="F:acyltransferase activity, transferring groups other than amino-acyl groups"/>
    <property type="evidence" value="ECO:0007669"/>
    <property type="project" value="InterPro"/>
</dbReference>
<dbReference type="InterPro" id="IPR016181">
    <property type="entry name" value="Acyl_CoA_acyltransferase"/>
</dbReference>
<dbReference type="Pfam" id="PF13302">
    <property type="entry name" value="Acetyltransf_3"/>
    <property type="match status" value="1"/>
</dbReference>
<reference evidence="2" key="2">
    <citation type="journal article" date="2014" name="ISME J.">
        <title>Microbial stratification in low pH oxic and suboxic macroscopic growths along an acid mine drainage.</title>
        <authorList>
            <person name="Mendez-Garcia C."/>
            <person name="Mesa V."/>
            <person name="Sprenger R.R."/>
            <person name="Richter M."/>
            <person name="Diez M.S."/>
            <person name="Solano J."/>
            <person name="Bargiela R."/>
            <person name="Golyshina O.V."/>
            <person name="Manteca A."/>
            <person name="Ramos J.L."/>
            <person name="Gallego J.R."/>
            <person name="Llorente I."/>
            <person name="Martins Dos Santos V.A."/>
            <person name="Jensen O.N."/>
            <person name="Pelaez A.I."/>
            <person name="Sanchez J."/>
            <person name="Ferrer M."/>
        </authorList>
    </citation>
    <scope>NUCLEOTIDE SEQUENCE</scope>
</reference>
<name>T1B7N4_9ZZZZ</name>
<accession>T1B7N4</accession>
<dbReference type="AlphaFoldDB" id="T1B7N4"/>
<evidence type="ECO:0000259" key="1">
    <source>
        <dbReference type="PROSITE" id="PS51186"/>
    </source>
</evidence>
<organism evidence="2">
    <name type="scientific">mine drainage metagenome</name>
    <dbReference type="NCBI Taxonomy" id="410659"/>
    <lineage>
        <taxon>unclassified sequences</taxon>
        <taxon>metagenomes</taxon>
        <taxon>ecological metagenomes</taxon>
    </lineage>
</organism>
<evidence type="ECO:0000313" key="2">
    <source>
        <dbReference type="EMBL" id="EQD49004.1"/>
    </source>
</evidence>
<dbReference type="EMBL" id="AUZY01007717">
    <property type="protein sequence ID" value="EQD49004.1"/>
    <property type="molecule type" value="Genomic_DNA"/>
</dbReference>
<dbReference type="PANTHER" id="PTHR43610:SF1">
    <property type="entry name" value="N-ACETYLTRANSFERASE DOMAIN-CONTAINING PROTEIN"/>
    <property type="match status" value="1"/>
</dbReference>
<proteinExistence type="predicted"/>
<reference evidence="2" key="1">
    <citation type="submission" date="2013-08" db="EMBL/GenBank/DDBJ databases">
        <authorList>
            <person name="Mendez C."/>
            <person name="Richter M."/>
            <person name="Ferrer M."/>
            <person name="Sanchez J."/>
        </authorList>
    </citation>
    <scope>NUCLEOTIDE SEQUENCE</scope>
</reference>
<sequence>MREPEFRPPLALVGKHLELVPLQTEHAPALSEAGRDPKVWTYIRSGPATTLPAMAAQIGVLLERQRAGTDLCFTVRRLPGREPVGMTRFLRIDRESRGVEIGGTWYDPAYWRTPLNTEAKYLLFRHAFDVEHVHRVQLQTDARNVRSQRAIERLGAVREGRMREDMLMPDGAWRSSVLYSILESEWPAARRNLEEKLARPWPTPA</sequence>
<dbReference type="PANTHER" id="PTHR43610">
    <property type="entry name" value="BLL6696 PROTEIN"/>
    <property type="match status" value="1"/>
</dbReference>
<dbReference type="InterPro" id="IPR000182">
    <property type="entry name" value="GNAT_dom"/>
</dbReference>
<gene>
    <name evidence="2" type="ORF">B1B_11829</name>
</gene>
<comment type="caution">
    <text evidence="2">The sequence shown here is derived from an EMBL/GenBank/DDBJ whole genome shotgun (WGS) entry which is preliminary data.</text>
</comment>
<dbReference type="SUPFAM" id="SSF55729">
    <property type="entry name" value="Acyl-CoA N-acyltransferases (Nat)"/>
    <property type="match status" value="1"/>
</dbReference>
<protein>
    <submittedName>
        <fullName evidence="2">GCN5-related N-acetyltransferase</fullName>
    </submittedName>
</protein>
<keyword evidence="2" id="KW-0808">Transferase</keyword>
<dbReference type="Gene3D" id="3.40.630.30">
    <property type="match status" value="1"/>
</dbReference>
<feature type="domain" description="N-acetyltransferase" evidence="1">
    <location>
        <begin position="17"/>
        <end position="180"/>
    </location>
</feature>